<sequence length="211" mass="22493">MKEGLRMNTAEQSCGAFLDALASKAPVPGGGGASALAGALGAALCTMVGNYTVGKQKYAAVDEDVKALMARAEDLRARLLGLVDTDAAAFEPLSRAYAIPKEDPSRGEVMERCLRDAAAAPMEILRLCCEAIDLHSEMLDKGSVMVLSDVGTGAVLCWGALYGAWLNVKVNTKSMADRPYAEAMNAEADGLVDQYWKRAEQIYESVMGRYT</sequence>
<evidence type="ECO:0000313" key="3">
    <source>
        <dbReference type="Proteomes" id="UP000595792"/>
    </source>
</evidence>
<evidence type="ECO:0000259" key="1">
    <source>
        <dbReference type="Pfam" id="PF04961"/>
    </source>
</evidence>
<dbReference type="GO" id="GO:0003824">
    <property type="term" value="F:catalytic activity"/>
    <property type="evidence" value="ECO:0007669"/>
    <property type="project" value="InterPro"/>
</dbReference>
<feature type="domain" description="Cyclodeaminase/cyclohydrolase" evidence="1">
    <location>
        <begin position="13"/>
        <end position="189"/>
    </location>
</feature>
<organism evidence="2 3">
    <name type="scientific">Flavonifractor plautii</name>
    <name type="common">Fusobacterium plautii</name>
    <dbReference type="NCBI Taxonomy" id="292800"/>
    <lineage>
        <taxon>Bacteria</taxon>
        <taxon>Bacillati</taxon>
        <taxon>Bacillota</taxon>
        <taxon>Clostridia</taxon>
        <taxon>Eubacteriales</taxon>
        <taxon>Oscillospiraceae</taxon>
        <taxon>Flavonifractor</taxon>
    </lineage>
</organism>
<name>A0AAX1KIM0_FLAPL</name>
<dbReference type="SUPFAM" id="SSF101262">
    <property type="entry name" value="Methenyltetrahydrofolate cyclohydrolase-like"/>
    <property type="match status" value="1"/>
</dbReference>
<protein>
    <submittedName>
        <fullName evidence="2">Cyclodeaminase/cyclohydrolase family protein</fullName>
    </submittedName>
</protein>
<dbReference type="InterPro" id="IPR036178">
    <property type="entry name" value="Formintransfe-cycloase-like_sf"/>
</dbReference>
<gene>
    <name evidence="2" type="ORF">I5Q84_17920</name>
</gene>
<dbReference type="AlphaFoldDB" id="A0AAX1KIM0"/>
<accession>A0AAX1KIM0</accession>
<dbReference type="EMBL" id="CP065315">
    <property type="protein sequence ID" value="QQR05781.1"/>
    <property type="molecule type" value="Genomic_DNA"/>
</dbReference>
<evidence type="ECO:0000313" key="2">
    <source>
        <dbReference type="EMBL" id="QQR05781.1"/>
    </source>
</evidence>
<dbReference type="Pfam" id="PF04961">
    <property type="entry name" value="FTCD_C"/>
    <property type="match status" value="1"/>
</dbReference>
<dbReference type="Proteomes" id="UP000595792">
    <property type="component" value="Chromosome"/>
</dbReference>
<dbReference type="InterPro" id="IPR007044">
    <property type="entry name" value="Cyclodeamin/CycHdrlase"/>
</dbReference>
<reference evidence="2 3" key="1">
    <citation type="submission" date="2020-11" db="EMBL/GenBank/DDBJ databases">
        <title>Closed and high quality bacterial genomes of the OMM12 community.</title>
        <authorList>
            <person name="Marbouty M."/>
            <person name="Lamy-Besnier Q."/>
            <person name="Debarbieux L."/>
            <person name="Koszul R."/>
        </authorList>
    </citation>
    <scope>NUCLEOTIDE SEQUENCE [LARGE SCALE GENOMIC DNA]</scope>
    <source>
        <strain evidence="2 3">YL31</strain>
    </source>
</reference>
<proteinExistence type="predicted"/>
<dbReference type="Gene3D" id="1.20.120.680">
    <property type="entry name" value="Formiminotetrahydrofolate cyclodeaminase monomer, up-and-down helical bundle"/>
    <property type="match status" value="1"/>
</dbReference>